<gene>
    <name evidence="10" type="ORF">GGQ22_18845</name>
</gene>
<dbReference type="SUPFAM" id="SSF56024">
    <property type="entry name" value="Phospholipase D/nuclease"/>
    <property type="match status" value="2"/>
</dbReference>
<evidence type="ECO:0000313" key="11">
    <source>
        <dbReference type="Proteomes" id="UP000433406"/>
    </source>
</evidence>
<feature type="domain" description="Phospholipase D-like" evidence="9">
    <location>
        <begin position="510"/>
        <end position="640"/>
    </location>
</feature>
<dbReference type="GO" id="GO:0004630">
    <property type="term" value="F:phospholipase D activity"/>
    <property type="evidence" value="ECO:0007669"/>
    <property type="project" value="UniProtKB-EC"/>
</dbReference>
<evidence type="ECO:0000313" key="10">
    <source>
        <dbReference type="EMBL" id="MTB97131.1"/>
    </source>
</evidence>
<feature type="domain" description="Phospholipase D-like" evidence="9">
    <location>
        <begin position="314"/>
        <end position="455"/>
    </location>
</feature>
<feature type="compositionally biased region" description="Basic residues" evidence="7">
    <location>
        <begin position="51"/>
        <end position="73"/>
    </location>
</feature>
<organism evidence="10 11">
    <name type="scientific">Nocardioides marmotae</name>
    <dbReference type="NCBI Taxonomy" id="2663857"/>
    <lineage>
        <taxon>Bacteria</taxon>
        <taxon>Bacillati</taxon>
        <taxon>Actinomycetota</taxon>
        <taxon>Actinomycetes</taxon>
        <taxon>Propionibacteriales</taxon>
        <taxon>Nocardioidaceae</taxon>
        <taxon>Nocardioides</taxon>
    </lineage>
</organism>
<protein>
    <recommendedName>
        <fullName evidence="3">phospholipase D</fullName>
        <ecNumber evidence="3">3.1.4.4</ecNumber>
    </recommendedName>
</protein>
<dbReference type="EC" id="3.1.4.4" evidence="3"/>
<reference evidence="10 11" key="1">
    <citation type="submission" date="2019-10" db="EMBL/GenBank/DDBJ databases">
        <title>Nocardioides novel species isolated from the excrement of Marmot.</title>
        <authorList>
            <person name="Zhang G."/>
        </authorList>
    </citation>
    <scope>NUCLEOTIDE SEQUENCE [LARGE SCALE GENOMIC DNA]</scope>
    <source>
        <strain evidence="11">zg-579</strain>
    </source>
</reference>
<keyword evidence="8" id="KW-0812">Transmembrane</keyword>
<evidence type="ECO:0000256" key="6">
    <source>
        <dbReference type="ARBA" id="ARBA00023098"/>
    </source>
</evidence>
<dbReference type="GO" id="GO:0016042">
    <property type="term" value="P:lipid catabolic process"/>
    <property type="evidence" value="ECO:0007669"/>
    <property type="project" value="UniProtKB-KW"/>
</dbReference>
<feature type="compositionally biased region" description="Basic residues" evidence="7">
    <location>
        <begin position="86"/>
        <end position="107"/>
    </location>
</feature>
<evidence type="ECO:0000256" key="8">
    <source>
        <dbReference type="SAM" id="Phobius"/>
    </source>
</evidence>
<feature type="compositionally biased region" description="Basic and acidic residues" evidence="7">
    <location>
        <begin position="75"/>
        <end position="85"/>
    </location>
</feature>
<dbReference type="AlphaFoldDB" id="A0A6I3JG71"/>
<evidence type="ECO:0000256" key="4">
    <source>
        <dbReference type="ARBA" id="ARBA00022801"/>
    </source>
</evidence>
<evidence type="ECO:0000256" key="1">
    <source>
        <dbReference type="ARBA" id="ARBA00000798"/>
    </source>
</evidence>
<dbReference type="InterPro" id="IPR051406">
    <property type="entry name" value="PLD_domain"/>
</dbReference>
<proteinExistence type="inferred from homology"/>
<keyword evidence="5" id="KW-0442">Lipid degradation</keyword>
<feature type="region of interest" description="Disordered" evidence="7">
    <location>
        <begin position="1"/>
        <end position="161"/>
    </location>
</feature>
<dbReference type="GO" id="GO:0016891">
    <property type="term" value="F:RNA endonuclease activity producing 5'-phosphomonoesters, hydrolytic mechanism"/>
    <property type="evidence" value="ECO:0007669"/>
    <property type="project" value="TreeGrafter"/>
</dbReference>
<dbReference type="InterPro" id="IPR025202">
    <property type="entry name" value="PLD-like_dom"/>
</dbReference>
<evidence type="ECO:0000256" key="5">
    <source>
        <dbReference type="ARBA" id="ARBA00022963"/>
    </source>
</evidence>
<comment type="catalytic activity">
    <reaction evidence="1">
        <text>a 1,2-diacyl-sn-glycero-3-phosphocholine + H2O = a 1,2-diacyl-sn-glycero-3-phosphate + choline + H(+)</text>
        <dbReference type="Rhea" id="RHEA:14445"/>
        <dbReference type="ChEBI" id="CHEBI:15354"/>
        <dbReference type="ChEBI" id="CHEBI:15377"/>
        <dbReference type="ChEBI" id="CHEBI:15378"/>
        <dbReference type="ChEBI" id="CHEBI:57643"/>
        <dbReference type="ChEBI" id="CHEBI:58608"/>
        <dbReference type="EC" id="3.1.4.4"/>
    </reaction>
</comment>
<evidence type="ECO:0000259" key="9">
    <source>
        <dbReference type="Pfam" id="PF13091"/>
    </source>
</evidence>
<accession>A0A6I3JG71</accession>
<keyword evidence="4" id="KW-0378">Hydrolase</keyword>
<comment type="caution">
    <text evidence="10">The sequence shown here is derived from an EMBL/GenBank/DDBJ whole genome shotgun (WGS) entry which is preliminary data.</text>
</comment>
<dbReference type="Pfam" id="PF13091">
    <property type="entry name" value="PLDc_2"/>
    <property type="match status" value="2"/>
</dbReference>
<sequence>MVALRARPPRERGRHRARRPRRLAGRRRPRAGAGRLRRDQRQAGAPGLRRPDRRRGHPRRGRRQARARDRLRRGSALDRRGQRDRRQPRRRRQDPRRQGRRRRRAHRRGDEGDARPGRRRPRARAHPREAHVGRGSRKIHRPADESSGCGARPGPTGPTGPVNRCPRACDTWDGCDGGVPCAFAVLGDRGVHGLGGPWRSAAVRSLVSVRRTGGLLALSTVLALVLTLTITLVGTVSLGAAPAQAAPAAAPASAGVATAPLTPAHALEPQARRGRKAWKPRAGVVFNNPLGDRQQRRRIVRQVIRAIDHTPPRAEIRIASWNVRNAGITRALASAHRRGVSVRLIMSRGNLGKKGDPNPGVRHLVRELSGHGNKARRPLRRSHVKSCVSSCRGTTGISHSKFFLFSRTGAARWVVMNGSFNATDLASSNQWNDMYVVRGKPKAYRAFRTTFAEMWRDKPVRKAYTRTRIGPVTAFFYPYAGPRAKRLDPALSELKAVRCRGARNTADGRTRVRIAMTSWFGERGTRLAWRVRRMQNNGCDVKIVYAVMGNEVLRILRREGRRPVRMEQIVQDFDNDGVYDRYLHTKVLTIKGRYRDSRRATVVVNGSANWSPAVLNSDEAVLRIRRAPVLKAYNRWIDKLYRNPPDPGLLGRLLGRRLGVIDPYAKIEVD</sequence>
<evidence type="ECO:0000256" key="2">
    <source>
        <dbReference type="ARBA" id="ARBA00008664"/>
    </source>
</evidence>
<keyword evidence="11" id="KW-1185">Reference proteome</keyword>
<name>A0A6I3JG71_9ACTN</name>
<comment type="similarity">
    <text evidence="2">Belongs to the phospholipase D family.</text>
</comment>
<evidence type="ECO:0000256" key="3">
    <source>
        <dbReference type="ARBA" id="ARBA00012027"/>
    </source>
</evidence>
<feature type="transmembrane region" description="Helical" evidence="8">
    <location>
        <begin position="214"/>
        <end position="238"/>
    </location>
</feature>
<dbReference type="PANTHER" id="PTHR43856">
    <property type="entry name" value="CARDIOLIPIN HYDROLASE"/>
    <property type="match status" value="1"/>
</dbReference>
<keyword evidence="8" id="KW-1133">Transmembrane helix</keyword>
<feature type="compositionally biased region" description="Basic residues" evidence="7">
    <location>
        <begin position="12"/>
        <end position="30"/>
    </location>
</feature>
<dbReference type="Gene3D" id="3.30.870.10">
    <property type="entry name" value="Endonuclease Chain A"/>
    <property type="match status" value="2"/>
</dbReference>
<keyword evidence="6" id="KW-0443">Lipid metabolism</keyword>
<dbReference type="PANTHER" id="PTHR43856:SF1">
    <property type="entry name" value="MITOCHONDRIAL CARDIOLIPIN HYDROLASE"/>
    <property type="match status" value="1"/>
</dbReference>
<evidence type="ECO:0000256" key="7">
    <source>
        <dbReference type="SAM" id="MobiDB-lite"/>
    </source>
</evidence>
<dbReference type="EMBL" id="WLCI01000019">
    <property type="protein sequence ID" value="MTB97131.1"/>
    <property type="molecule type" value="Genomic_DNA"/>
</dbReference>
<keyword evidence="8" id="KW-0472">Membrane</keyword>
<dbReference type="Proteomes" id="UP000433406">
    <property type="component" value="Unassembled WGS sequence"/>
</dbReference>